<dbReference type="AlphaFoldDB" id="A0A517LB58"/>
<dbReference type="EMBL" id="CP042192">
    <property type="protein sequence ID" value="QDS72873.1"/>
    <property type="molecule type" value="Genomic_DNA"/>
</dbReference>
<evidence type="ECO:0000256" key="1">
    <source>
        <dbReference type="SAM" id="MobiDB-lite"/>
    </source>
</evidence>
<evidence type="ECO:0000313" key="3">
    <source>
        <dbReference type="Proteomes" id="UP000316270"/>
    </source>
</evidence>
<name>A0A517LB58_9PEZI</name>
<keyword evidence="3" id="KW-1185">Reference proteome</keyword>
<gene>
    <name evidence="2" type="ORF">FKW77_007481</name>
</gene>
<feature type="region of interest" description="Disordered" evidence="1">
    <location>
        <begin position="1"/>
        <end position="59"/>
    </location>
</feature>
<reference evidence="2 3" key="1">
    <citation type="submission" date="2019-07" db="EMBL/GenBank/DDBJ databases">
        <title>Finished genome of Venturia effusa.</title>
        <authorList>
            <person name="Young C.A."/>
            <person name="Cox M.P."/>
            <person name="Ganley A.R.D."/>
            <person name="David W.J."/>
        </authorList>
    </citation>
    <scope>NUCLEOTIDE SEQUENCE [LARGE SCALE GENOMIC DNA]</scope>
    <source>
        <strain evidence="3">albino</strain>
    </source>
</reference>
<protein>
    <submittedName>
        <fullName evidence="2">Uncharacterized protein</fullName>
    </submittedName>
</protein>
<evidence type="ECO:0000313" key="2">
    <source>
        <dbReference type="EMBL" id="QDS72873.1"/>
    </source>
</evidence>
<accession>A0A517LB58</accession>
<dbReference type="Proteomes" id="UP000316270">
    <property type="component" value="Chromosome 8"/>
</dbReference>
<feature type="compositionally biased region" description="Basic and acidic residues" evidence="1">
    <location>
        <begin position="39"/>
        <end position="59"/>
    </location>
</feature>
<feature type="region of interest" description="Disordered" evidence="1">
    <location>
        <begin position="223"/>
        <end position="252"/>
    </location>
</feature>
<feature type="compositionally biased region" description="Basic and acidic residues" evidence="1">
    <location>
        <begin position="1"/>
        <end position="25"/>
    </location>
</feature>
<sequence>MDEWEHTKIGKELANEREEGGKAVAREMSTTLSISKSPRPAEKTLHTAREMEETRDFHGTSMDAERLPQRYVTIGRFPPRTSSLKPPPHQQLRPQTLCEEMGIEAMTWERQTINTKRHAETIQYTQGTVGWEVARKKRLESVQFLVHPAMGSSAIIMNDIPKETTKQVSTRRNLDGPPISSDLMINRPRPRYIVTSQRPPAVCSPPHIPEDGSRDLADHAMEKRVRDPGSRTSSVLSLHKPSSDISIQSSTTTASDETIEEKWCTFSHLAKSVKGKLATTKKAIVKESNATTAKSISSPVKVKKGQKQVIHELIEECKSHITETLKMTAERLRESAAQTKVVLDAVQRHKVQASEERMG</sequence>
<proteinExistence type="predicted"/>
<organism evidence="2 3">
    <name type="scientific">Venturia effusa</name>
    <dbReference type="NCBI Taxonomy" id="50376"/>
    <lineage>
        <taxon>Eukaryota</taxon>
        <taxon>Fungi</taxon>
        <taxon>Dikarya</taxon>
        <taxon>Ascomycota</taxon>
        <taxon>Pezizomycotina</taxon>
        <taxon>Dothideomycetes</taxon>
        <taxon>Pleosporomycetidae</taxon>
        <taxon>Venturiales</taxon>
        <taxon>Venturiaceae</taxon>
        <taxon>Venturia</taxon>
    </lineage>
</organism>
<feature type="compositionally biased region" description="Low complexity" evidence="1">
    <location>
        <begin position="243"/>
        <end position="252"/>
    </location>
</feature>